<evidence type="ECO:0000313" key="1">
    <source>
        <dbReference type="EMBL" id="BBL92270.1"/>
    </source>
</evidence>
<keyword evidence="1" id="KW-0614">Plasmid</keyword>
<geneLocation type="plasmid" evidence="2">
    <name>pam7 dna</name>
</geneLocation>
<evidence type="ECO:0000313" key="2">
    <source>
        <dbReference type="Proteomes" id="UP000315115"/>
    </source>
</evidence>
<name>A0A510IJ80_9VIBR</name>
<dbReference type="EMBL" id="AP019800">
    <property type="protein sequence ID" value="BBL92270.1"/>
    <property type="molecule type" value="Genomic_DNA"/>
</dbReference>
<dbReference type="AlphaFoldDB" id="A0A510IJ80"/>
<sequence length="123" mass="14165">MDQFTKERIEKEDAIKAAFKIGLIVVTKGFNGHHRIVDNLIGVVTRVERNDYVRQMGVTICFSNNYYEEFYEEELANNFLISEHVINSVATHDLSTDSKIDEYIHSPSFTHVMETAHDLLVNS</sequence>
<gene>
    <name evidence="1" type="ORF">VroAM7_49230</name>
</gene>
<dbReference type="Proteomes" id="UP000315115">
    <property type="component" value="Plasmid pAM7"/>
</dbReference>
<organism evidence="1 2">
    <name type="scientific">Vibrio rotiferianus</name>
    <dbReference type="NCBI Taxonomy" id="190895"/>
    <lineage>
        <taxon>Bacteria</taxon>
        <taxon>Pseudomonadati</taxon>
        <taxon>Pseudomonadota</taxon>
        <taxon>Gammaproteobacteria</taxon>
        <taxon>Vibrionales</taxon>
        <taxon>Vibrionaceae</taxon>
        <taxon>Vibrio</taxon>
    </lineage>
</organism>
<reference evidence="2" key="1">
    <citation type="submission" date="2019-07" db="EMBL/GenBank/DDBJ databases">
        <title>Complete Genome Sequences of Vibrion rotiferianus strain AM7.</title>
        <authorList>
            <person name="Miyazaki K."/>
            <person name="Wiseschart A."/>
            <person name="Pootanakit K."/>
            <person name="Ishimori K."/>
            <person name="Kitahara K."/>
        </authorList>
    </citation>
    <scope>NUCLEOTIDE SEQUENCE [LARGE SCALE GENOMIC DNA]</scope>
    <source>
        <strain evidence="2">AM7</strain>
        <plasmid evidence="2">pam7 dna</plasmid>
    </source>
</reference>
<protein>
    <submittedName>
        <fullName evidence="1">Uncharacterized protein</fullName>
    </submittedName>
</protein>
<dbReference type="RefSeq" id="WP_143694259.1">
    <property type="nucleotide sequence ID" value="NZ_AP019800.1"/>
</dbReference>
<proteinExistence type="predicted"/>
<accession>A0A510IJ80</accession>